<keyword evidence="2" id="KW-0472">Membrane</keyword>
<keyword evidence="4" id="KW-1185">Reference proteome</keyword>
<dbReference type="Proteomes" id="UP000320333">
    <property type="component" value="Unassembled WGS sequence"/>
</dbReference>
<reference evidence="3 4" key="1">
    <citation type="journal article" date="2019" name="Sci. Rep.">
        <title>Comparative genomics of chytrid fungi reveal insights into the obligate biotrophic and pathogenic lifestyle of Synchytrium endobioticum.</title>
        <authorList>
            <person name="van de Vossenberg B.T.L.H."/>
            <person name="Warris S."/>
            <person name="Nguyen H.D.T."/>
            <person name="van Gent-Pelzer M.P.E."/>
            <person name="Joly D.L."/>
            <person name="van de Geest H.C."/>
            <person name="Bonants P.J.M."/>
            <person name="Smith D.S."/>
            <person name="Levesque C.A."/>
            <person name="van der Lee T.A.J."/>
        </authorList>
    </citation>
    <scope>NUCLEOTIDE SEQUENCE [LARGE SCALE GENOMIC DNA]</scope>
    <source>
        <strain evidence="3 4">CBS 675.73</strain>
    </source>
</reference>
<keyword evidence="2" id="KW-0812">Transmembrane</keyword>
<evidence type="ECO:0000256" key="1">
    <source>
        <dbReference type="SAM" id="MobiDB-lite"/>
    </source>
</evidence>
<accession>A0A507F5U6</accession>
<feature type="region of interest" description="Disordered" evidence="1">
    <location>
        <begin position="350"/>
        <end position="386"/>
    </location>
</feature>
<protein>
    <submittedName>
        <fullName evidence="3">Uncharacterized protein</fullName>
    </submittedName>
</protein>
<comment type="caution">
    <text evidence="3">The sequence shown here is derived from an EMBL/GenBank/DDBJ whole genome shotgun (WGS) entry which is preliminary data.</text>
</comment>
<proteinExistence type="predicted"/>
<evidence type="ECO:0000313" key="4">
    <source>
        <dbReference type="Proteomes" id="UP000320333"/>
    </source>
</evidence>
<gene>
    <name evidence="3" type="ORF">CcCBS67573_g06404</name>
</gene>
<feature type="transmembrane region" description="Helical" evidence="2">
    <location>
        <begin position="521"/>
        <end position="543"/>
    </location>
</feature>
<feature type="compositionally biased region" description="Polar residues" evidence="1">
    <location>
        <begin position="351"/>
        <end position="381"/>
    </location>
</feature>
<feature type="transmembrane region" description="Helical" evidence="2">
    <location>
        <begin position="168"/>
        <end position="191"/>
    </location>
</feature>
<dbReference type="OrthoDB" id="2121671at2759"/>
<evidence type="ECO:0000256" key="2">
    <source>
        <dbReference type="SAM" id="Phobius"/>
    </source>
</evidence>
<feature type="transmembrane region" description="Helical" evidence="2">
    <location>
        <begin position="616"/>
        <end position="633"/>
    </location>
</feature>
<evidence type="ECO:0000313" key="3">
    <source>
        <dbReference type="EMBL" id="TPX70786.1"/>
    </source>
</evidence>
<feature type="transmembrane region" description="Helical" evidence="2">
    <location>
        <begin position="549"/>
        <end position="571"/>
    </location>
</feature>
<sequence>MSPRVPALVHTFESLATGEAATPTSVFYGYASIDVAGDLFATVVAVVSCWIDRSTRLSKVLMAENVARSGISLVQSVVYIWASQDLSTFTFANGIQMVVIALLLNSEFMLIEARSAAYLESKHGPTKKKRFKLPSPSPLTPISMSAPLGPGKEVFASDASLRPTEISVSVIVACAVYGFAWLVSLVLVTVYTQRESVALKRDIAALKERLLVKAHEDGIRPAATAVTQQQPSAIEPAHPHLEREVSARRSTAAPLRINISTNSANNGHHSALQTGLNDISMHPINSQKVFFNDGDNEDDDDAALVVPSTPETNKLILALANGDDVHDSFFEFDASQPPSIHEDSDAKRFSAINNNKNPNKTTSGLRKSDSNNSIGSSNRNELSVAGGGARVGVATSAKYLSADTLPSISRRGSTSAPESVIFVPSHTISRPNLLLRASALPHNPNLWRRMFSISSPKFLPEDIDIASKYAPGSAARARFVEPLPPVTPLAQRVHRLILAAIDADLKVLESRFKKDAVRYPPVMYTFIGFQLLAVFLFVFGQGLSGWPAGLPTFCLVVGVTLGFEVLASVLIRDLLTDLKAERACLILSLRRVQARAPYSLQFTATTYSYRMKPFEYIWIPFVFLFSWWAVPLARRAFGDAEKVYVKGPPKSEGGGVFGGIEDSGAAEAAASGGACIVLNGRLRPTVWNVSALLRMPAGGDDEVVEKGPRMGSQETAVDVRA</sequence>
<keyword evidence="2" id="KW-1133">Transmembrane helix</keyword>
<organism evidence="3 4">
    <name type="scientific">Chytriomyces confervae</name>
    <dbReference type="NCBI Taxonomy" id="246404"/>
    <lineage>
        <taxon>Eukaryota</taxon>
        <taxon>Fungi</taxon>
        <taxon>Fungi incertae sedis</taxon>
        <taxon>Chytridiomycota</taxon>
        <taxon>Chytridiomycota incertae sedis</taxon>
        <taxon>Chytridiomycetes</taxon>
        <taxon>Chytridiales</taxon>
        <taxon>Chytriomycetaceae</taxon>
        <taxon>Chytriomyces</taxon>
    </lineage>
</organism>
<dbReference type="EMBL" id="QEAP01000272">
    <property type="protein sequence ID" value="TPX70786.1"/>
    <property type="molecule type" value="Genomic_DNA"/>
</dbReference>
<name>A0A507F5U6_9FUNG</name>
<dbReference type="AlphaFoldDB" id="A0A507F5U6"/>